<dbReference type="GO" id="GO:0005544">
    <property type="term" value="F:calcium-dependent phospholipid binding"/>
    <property type="evidence" value="ECO:0007669"/>
    <property type="project" value="InterPro"/>
</dbReference>
<dbReference type="GO" id="GO:0005886">
    <property type="term" value="C:plasma membrane"/>
    <property type="evidence" value="ECO:0007669"/>
    <property type="project" value="TreeGrafter"/>
</dbReference>
<keyword evidence="9" id="KW-1185">Reference proteome</keyword>
<evidence type="ECO:0008006" key="10">
    <source>
        <dbReference type="Google" id="ProtNLM"/>
    </source>
</evidence>
<dbReference type="EMBL" id="CAJNOK010013375">
    <property type="protein sequence ID" value="CAF1183117.1"/>
    <property type="molecule type" value="Genomic_DNA"/>
</dbReference>
<dbReference type="GO" id="GO:0005509">
    <property type="term" value="F:calcium ion binding"/>
    <property type="evidence" value="ECO:0007669"/>
    <property type="project" value="InterPro"/>
</dbReference>
<dbReference type="EMBL" id="CAJOBC010050106">
    <property type="protein sequence ID" value="CAF4174954.1"/>
    <property type="molecule type" value="Genomic_DNA"/>
</dbReference>
<feature type="region of interest" description="Disordered" evidence="4">
    <location>
        <begin position="356"/>
        <end position="375"/>
    </location>
</feature>
<dbReference type="OrthoDB" id="37886at2759"/>
<evidence type="ECO:0000313" key="7">
    <source>
        <dbReference type="EMBL" id="CAF3994409.1"/>
    </source>
</evidence>
<evidence type="ECO:0000313" key="5">
    <source>
        <dbReference type="EMBL" id="CAF1183117.1"/>
    </source>
</evidence>
<evidence type="ECO:0000313" key="8">
    <source>
        <dbReference type="EMBL" id="CAF4174954.1"/>
    </source>
</evidence>
<protein>
    <recommendedName>
        <fullName evidence="10">Annexin</fullName>
    </recommendedName>
</protein>
<dbReference type="GO" id="GO:0005634">
    <property type="term" value="C:nucleus"/>
    <property type="evidence" value="ECO:0007669"/>
    <property type="project" value="TreeGrafter"/>
</dbReference>
<dbReference type="EMBL" id="CAJOBA010034904">
    <property type="protein sequence ID" value="CAF3994409.1"/>
    <property type="molecule type" value="Genomic_DNA"/>
</dbReference>
<dbReference type="InterPro" id="IPR001464">
    <property type="entry name" value="Annexin"/>
</dbReference>
<dbReference type="Proteomes" id="UP000677228">
    <property type="component" value="Unassembled WGS sequence"/>
</dbReference>
<accession>A0A815FMG0</accession>
<feature type="compositionally biased region" description="Polar residues" evidence="4">
    <location>
        <begin position="356"/>
        <end position="369"/>
    </location>
</feature>
<comment type="similarity">
    <text evidence="1">Belongs to the annexin family.</text>
</comment>
<dbReference type="Proteomes" id="UP000682733">
    <property type="component" value="Unassembled WGS sequence"/>
</dbReference>
<keyword evidence="3" id="KW-0041">Annexin</keyword>
<dbReference type="GO" id="GO:0012506">
    <property type="term" value="C:vesicle membrane"/>
    <property type="evidence" value="ECO:0007669"/>
    <property type="project" value="TreeGrafter"/>
</dbReference>
<dbReference type="SUPFAM" id="SSF47874">
    <property type="entry name" value="Annexin"/>
    <property type="match status" value="1"/>
</dbReference>
<dbReference type="PANTHER" id="PTHR10502">
    <property type="entry name" value="ANNEXIN"/>
    <property type="match status" value="1"/>
</dbReference>
<sequence>MRSFLLYSKYKVDFIVEQKVIFDGTKQSSSVTSFNHSFDFDYKRETKNLYKIMKQCTVAHTIDIQYILNFLSSFDSEQRLILVRELEFQHDYKLVDSILAEKDSLLRSCTLALIMESEELYSRNFHDLLHNAYTTHYRSLLEILLTMNKEDMKKFKDYYKQIYTCSVESDVKNIVTTPTIFYNLILAMLEEQRSEQISHSATSAKQIAKLLYEAGEGTPGLDHETFIQTFAVDSFSQLSAIFDEYEDKYGKPINVAINQKFTHQIERESFEDIIQYTRNPATYFSNILHKSLNENPIDYTSLIRIIIGHSEKDLCEIALEYSKLFELLEQTISKQIETGEIKKLFLKLVTNGHSSDIQTQHSNGQSSHTGMRRNRSQEALDKVLYTLKGIRHQ</sequence>
<dbReference type="PANTHER" id="PTHR10502:SF102">
    <property type="entry name" value="ANNEXIN B11"/>
    <property type="match status" value="1"/>
</dbReference>
<comment type="caution">
    <text evidence="6">The sequence shown here is derived from an EMBL/GenBank/DDBJ whole genome shotgun (WGS) entry which is preliminary data.</text>
</comment>
<evidence type="ECO:0000256" key="2">
    <source>
        <dbReference type="ARBA" id="ARBA00022737"/>
    </source>
</evidence>
<proteinExistence type="inferred from homology"/>
<reference evidence="6" key="1">
    <citation type="submission" date="2021-02" db="EMBL/GenBank/DDBJ databases">
        <authorList>
            <person name="Nowell W R."/>
        </authorList>
    </citation>
    <scope>NUCLEOTIDE SEQUENCE</scope>
</reference>
<dbReference type="GO" id="GO:0005737">
    <property type="term" value="C:cytoplasm"/>
    <property type="evidence" value="ECO:0007669"/>
    <property type="project" value="TreeGrafter"/>
</dbReference>
<dbReference type="Proteomes" id="UP000663829">
    <property type="component" value="Unassembled WGS sequence"/>
</dbReference>
<dbReference type="Gene3D" id="1.10.220.10">
    <property type="entry name" value="Annexin"/>
    <property type="match status" value="3"/>
</dbReference>
<dbReference type="InterPro" id="IPR018502">
    <property type="entry name" value="Annexin_repeat"/>
</dbReference>
<dbReference type="GO" id="GO:0001786">
    <property type="term" value="F:phosphatidylserine binding"/>
    <property type="evidence" value="ECO:0007669"/>
    <property type="project" value="TreeGrafter"/>
</dbReference>
<organism evidence="6 9">
    <name type="scientific">Didymodactylos carnosus</name>
    <dbReference type="NCBI Taxonomy" id="1234261"/>
    <lineage>
        <taxon>Eukaryota</taxon>
        <taxon>Metazoa</taxon>
        <taxon>Spiralia</taxon>
        <taxon>Gnathifera</taxon>
        <taxon>Rotifera</taxon>
        <taxon>Eurotatoria</taxon>
        <taxon>Bdelloidea</taxon>
        <taxon>Philodinida</taxon>
        <taxon>Philodinidae</taxon>
        <taxon>Didymodactylos</taxon>
    </lineage>
</organism>
<dbReference type="EMBL" id="CAJNOQ010013626">
    <property type="protein sequence ID" value="CAF1325527.1"/>
    <property type="molecule type" value="Genomic_DNA"/>
</dbReference>
<evidence type="ECO:0000256" key="3">
    <source>
        <dbReference type="ARBA" id="ARBA00023216"/>
    </source>
</evidence>
<dbReference type="Pfam" id="PF00191">
    <property type="entry name" value="Annexin"/>
    <property type="match status" value="1"/>
</dbReference>
<gene>
    <name evidence="6" type="ORF">GPM918_LOCUS29684</name>
    <name evidence="5" type="ORF">OVA965_LOCUS23162</name>
    <name evidence="8" type="ORF">SRO942_LOCUS30273</name>
    <name evidence="7" type="ORF">TMI583_LOCUS23881</name>
</gene>
<keyword evidence="2" id="KW-0677">Repeat</keyword>
<dbReference type="Proteomes" id="UP000681722">
    <property type="component" value="Unassembled WGS sequence"/>
</dbReference>
<dbReference type="PRINTS" id="PR00196">
    <property type="entry name" value="ANNEXIN"/>
</dbReference>
<evidence type="ECO:0000256" key="1">
    <source>
        <dbReference type="ARBA" id="ARBA00007831"/>
    </source>
</evidence>
<dbReference type="AlphaFoldDB" id="A0A815FMG0"/>
<dbReference type="InterPro" id="IPR037104">
    <property type="entry name" value="Annexin_sf"/>
</dbReference>
<name>A0A815FMG0_9BILA</name>
<evidence type="ECO:0000256" key="4">
    <source>
        <dbReference type="SAM" id="MobiDB-lite"/>
    </source>
</evidence>
<evidence type="ECO:0000313" key="6">
    <source>
        <dbReference type="EMBL" id="CAF1325527.1"/>
    </source>
</evidence>
<evidence type="ECO:0000313" key="9">
    <source>
        <dbReference type="Proteomes" id="UP000663829"/>
    </source>
</evidence>